<gene>
    <name evidence="1" type="ORF">GGR46_001086</name>
</gene>
<protein>
    <recommendedName>
        <fullName evidence="3">2OG-Fe dioxygenase family protein</fullName>
    </recommendedName>
</protein>
<dbReference type="InterPro" id="IPR018724">
    <property type="entry name" value="2OG-Fe_dioxygenase"/>
</dbReference>
<dbReference type="Gene3D" id="2.60.120.620">
    <property type="entry name" value="q2cbj1_9rhob like domain"/>
    <property type="match status" value="1"/>
</dbReference>
<dbReference type="RefSeq" id="WP_183995274.1">
    <property type="nucleotide sequence ID" value="NZ_JACIEH010000001.1"/>
</dbReference>
<name>A0A7W6NVV9_9SPHN</name>
<sequence length="264" mass="29259">MDSGSREGALPNREDLAIFDLAKQAASLRAALTDKGYVHVDAGSFRKMIGAAHPDALESLAALWGDLEPDSFMADGGRYRRRRHAAFELRGAGAERKPDQPHFQSSAYNPLNGDVERWFAPAREELVRHPVLQSLFALCTPLFSALENKGEADLDWDGELHQFRIEALGVEAGLPTPEGMHRDGVDWVLVMLIDRSNVEAGMTEILDEAGRRDSFTLSDPGEVVLLDDRRIRHGVTAIHALDPSRPAYRDVLVMTWRRRGGQPG</sequence>
<dbReference type="Proteomes" id="UP000557392">
    <property type="component" value="Unassembled WGS sequence"/>
</dbReference>
<organism evidence="1 2">
    <name type="scientific">Sphingomonas kyeonggiensis</name>
    <dbReference type="NCBI Taxonomy" id="1268553"/>
    <lineage>
        <taxon>Bacteria</taxon>
        <taxon>Pseudomonadati</taxon>
        <taxon>Pseudomonadota</taxon>
        <taxon>Alphaproteobacteria</taxon>
        <taxon>Sphingomonadales</taxon>
        <taxon>Sphingomonadaceae</taxon>
        <taxon>Sphingomonas</taxon>
    </lineage>
</organism>
<evidence type="ECO:0000313" key="1">
    <source>
        <dbReference type="EMBL" id="MBB4097553.1"/>
    </source>
</evidence>
<proteinExistence type="predicted"/>
<evidence type="ECO:0008006" key="3">
    <source>
        <dbReference type="Google" id="ProtNLM"/>
    </source>
</evidence>
<evidence type="ECO:0000313" key="2">
    <source>
        <dbReference type="Proteomes" id="UP000557392"/>
    </source>
</evidence>
<dbReference type="EMBL" id="JACIEH010000001">
    <property type="protein sequence ID" value="MBB4097553.1"/>
    <property type="molecule type" value="Genomic_DNA"/>
</dbReference>
<dbReference type="AlphaFoldDB" id="A0A7W6NVV9"/>
<comment type="caution">
    <text evidence="1">The sequence shown here is derived from an EMBL/GenBank/DDBJ whole genome shotgun (WGS) entry which is preliminary data.</text>
</comment>
<keyword evidence="2" id="KW-1185">Reference proteome</keyword>
<reference evidence="1 2" key="1">
    <citation type="submission" date="2020-08" db="EMBL/GenBank/DDBJ databases">
        <title>Genomic Encyclopedia of Type Strains, Phase IV (KMG-IV): sequencing the most valuable type-strain genomes for metagenomic binning, comparative biology and taxonomic classification.</title>
        <authorList>
            <person name="Goeker M."/>
        </authorList>
    </citation>
    <scope>NUCLEOTIDE SEQUENCE [LARGE SCALE GENOMIC DNA]</scope>
    <source>
        <strain evidence="1 2">DSM 101806</strain>
    </source>
</reference>
<dbReference type="GO" id="GO:0051213">
    <property type="term" value="F:dioxygenase activity"/>
    <property type="evidence" value="ECO:0007669"/>
    <property type="project" value="InterPro"/>
</dbReference>
<dbReference type="Pfam" id="PF10014">
    <property type="entry name" value="2OG-Fe_Oxy_2"/>
    <property type="match status" value="1"/>
</dbReference>
<accession>A0A7W6NVV9</accession>